<dbReference type="PANTHER" id="PTHR11206">
    <property type="entry name" value="MULTIDRUG RESISTANCE PROTEIN"/>
    <property type="match status" value="1"/>
</dbReference>
<dbReference type="Pfam" id="PF01554">
    <property type="entry name" value="MatE"/>
    <property type="match status" value="2"/>
</dbReference>
<keyword evidence="5 6" id="KW-0472">Membrane</keyword>
<dbReference type="EMBL" id="CAJNOC010007563">
    <property type="protein sequence ID" value="CAF1101169.1"/>
    <property type="molecule type" value="Genomic_DNA"/>
</dbReference>
<comment type="caution">
    <text evidence="6">Lacks conserved residue(s) required for the propagation of feature annotation.</text>
</comment>
<comment type="similarity">
    <text evidence="2 6">Belongs to the multi antimicrobial extrusion (MATE) (TC 2.A.66.1) family.</text>
</comment>
<dbReference type="CDD" id="cd13132">
    <property type="entry name" value="MATE_eukaryotic"/>
    <property type="match status" value="1"/>
</dbReference>
<keyword evidence="4 6" id="KW-1133">Transmembrane helix</keyword>
<gene>
    <name evidence="7" type="ORF">OXX778_LOCUS21156</name>
</gene>
<protein>
    <recommendedName>
        <fullName evidence="6">Multidrug and toxin extrusion protein</fullName>
    </recommendedName>
</protein>
<evidence type="ECO:0000256" key="5">
    <source>
        <dbReference type="ARBA" id="ARBA00023136"/>
    </source>
</evidence>
<feature type="transmembrane region" description="Helical" evidence="6">
    <location>
        <begin position="20"/>
        <end position="38"/>
    </location>
</feature>
<feature type="transmembrane region" description="Helical" evidence="6">
    <location>
        <begin position="164"/>
        <end position="186"/>
    </location>
</feature>
<dbReference type="GO" id="GO:1990961">
    <property type="term" value="P:xenobiotic detoxification by transmembrane export across the plasma membrane"/>
    <property type="evidence" value="ECO:0007669"/>
    <property type="project" value="InterPro"/>
</dbReference>
<feature type="transmembrane region" description="Helical" evidence="6">
    <location>
        <begin position="443"/>
        <end position="460"/>
    </location>
</feature>
<accession>A0A814P0P7</accession>
<name>A0A814P0P7_9BILA</name>
<evidence type="ECO:0000313" key="8">
    <source>
        <dbReference type="Proteomes" id="UP000663879"/>
    </source>
</evidence>
<evidence type="ECO:0000256" key="1">
    <source>
        <dbReference type="ARBA" id="ARBA00004141"/>
    </source>
</evidence>
<evidence type="ECO:0000256" key="6">
    <source>
        <dbReference type="RuleBase" id="RU004914"/>
    </source>
</evidence>
<comment type="subcellular location">
    <subcellularLocation>
        <location evidence="1">Membrane</location>
        <topology evidence="1">Multi-pass membrane protein</topology>
    </subcellularLocation>
</comment>
<evidence type="ECO:0000256" key="4">
    <source>
        <dbReference type="ARBA" id="ARBA00022989"/>
    </source>
</evidence>
<evidence type="ECO:0000256" key="2">
    <source>
        <dbReference type="ARBA" id="ARBA00010199"/>
    </source>
</evidence>
<dbReference type="GO" id="GO:0016020">
    <property type="term" value="C:membrane"/>
    <property type="evidence" value="ECO:0007669"/>
    <property type="project" value="UniProtKB-SubCell"/>
</dbReference>
<keyword evidence="3 6" id="KW-0812">Transmembrane</keyword>
<feature type="transmembrane region" description="Helical" evidence="6">
    <location>
        <begin position="287"/>
        <end position="310"/>
    </location>
</feature>
<sequence>MLEFLITKFGLFDFKYEFKALLLTAIPLTLGGLSRVFFPFISTVFCGHLGEIELDGVALANTLINVVVIATCEGMTSACDTLFPQLNGGHNKYKIGILMQKGSLFLILNRKFKIIFYNLSTILTKYIQSQNIVNPLMIMNFTAISLNIAFHALFIYYFDFGVRGAALAVDLSSFLFVLILIGYIYFTGLYIDSWTGWSFECLYEWKLYLQLAIPGLFSMLVEYSSFEIASISAATLPKIELAVLAIAQQNLFTFFQFPNGLATSGNIRIGNFLGSNQPEKAKNSAKIVYFLELLCLALGSGLIFGLSNLIPHIYSSESEVIEKAANLLKLMALYHLVDSLQGVNAGILRACGYQKYSFLFLLIGFYVLGLPIGLPLMLLTPLRAYDWVVMAQKASQFSQEDNCQVNSSYNEIENVGPSESSPLLSNVIIPQRLPEGVQLLKRLFVYLVFISLVFCSYVVHEYL</sequence>
<dbReference type="InterPro" id="IPR045069">
    <property type="entry name" value="MATE_euk"/>
</dbReference>
<dbReference type="AlphaFoldDB" id="A0A814P0P7"/>
<dbReference type="InterPro" id="IPR002528">
    <property type="entry name" value="MATE_fam"/>
</dbReference>
<dbReference type="OrthoDB" id="2126698at2759"/>
<dbReference type="Proteomes" id="UP000663879">
    <property type="component" value="Unassembled WGS sequence"/>
</dbReference>
<comment type="caution">
    <text evidence="7">The sequence shown here is derived from an EMBL/GenBank/DDBJ whole genome shotgun (WGS) entry which is preliminary data.</text>
</comment>
<proteinExistence type="inferred from homology"/>
<dbReference type="GO" id="GO:0042910">
    <property type="term" value="F:xenobiotic transmembrane transporter activity"/>
    <property type="evidence" value="ECO:0007669"/>
    <property type="project" value="InterPro"/>
</dbReference>
<feature type="transmembrane region" description="Helical" evidence="6">
    <location>
        <begin position="358"/>
        <end position="378"/>
    </location>
</feature>
<feature type="transmembrane region" description="Helical" evidence="6">
    <location>
        <begin position="136"/>
        <end position="158"/>
    </location>
</feature>
<evidence type="ECO:0000256" key="3">
    <source>
        <dbReference type="ARBA" id="ARBA00022692"/>
    </source>
</evidence>
<evidence type="ECO:0000313" key="7">
    <source>
        <dbReference type="EMBL" id="CAF1101169.1"/>
    </source>
</evidence>
<keyword evidence="8" id="KW-1185">Reference proteome</keyword>
<reference evidence="7" key="1">
    <citation type="submission" date="2021-02" db="EMBL/GenBank/DDBJ databases">
        <authorList>
            <person name="Nowell W R."/>
        </authorList>
    </citation>
    <scope>NUCLEOTIDE SEQUENCE</scope>
    <source>
        <strain evidence="7">Ploen Becks lab</strain>
    </source>
</reference>
<dbReference type="GO" id="GO:0015297">
    <property type="term" value="F:antiporter activity"/>
    <property type="evidence" value="ECO:0007669"/>
    <property type="project" value="InterPro"/>
</dbReference>
<organism evidence="7 8">
    <name type="scientific">Brachionus calyciflorus</name>
    <dbReference type="NCBI Taxonomy" id="104777"/>
    <lineage>
        <taxon>Eukaryota</taxon>
        <taxon>Metazoa</taxon>
        <taxon>Spiralia</taxon>
        <taxon>Gnathifera</taxon>
        <taxon>Rotifera</taxon>
        <taxon>Eurotatoria</taxon>
        <taxon>Monogononta</taxon>
        <taxon>Pseudotrocha</taxon>
        <taxon>Ploima</taxon>
        <taxon>Brachionidae</taxon>
        <taxon>Brachionus</taxon>
    </lineage>
</organism>